<gene>
    <name evidence="1" type="ORF">CS01_024</name>
</gene>
<reference evidence="1" key="1">
    <citation type="submission" date="2018-09" db="EMBL/GenBank/DDBJ databases">
        <title>Genome Analysis and Characterisation of Bacteriophage CS01 Active against Cronobacter sakazakii.</title>
        <authorList>
            <person name="Kim G.-H."/>
            <person name="Kim J."/>
            <person name="Yoon S.-S."/>
        </authorList>
    </citation>
    <scope>NUCLEOTIDE SEQUENCE [LARGE SCALE GENOMIC DNA]</scope>
</reference>
<accession>A0A3B8DZY8</accession>
<name>A0A3B8DZY8_9CAUD</name>
<organism evidence="1">
    <name type="scientific">Cronobacter phage CS01</name>
    <dbReference type="NCBI Taxonomy" id="2496544"/>
    <lineage>
        <taxon>Viruses</taxon>
        <taxon>Duplodnaviria</taxon>
        <taxon>Heunggongvirae</taxon>
        <taxon>Uroviricota</taxon>
        <taxon>Caudoviricetes</taxon>
        <taxon>Drexlerviridae</taxon>
        <taxon>Kyungwonvirus</taxon>
        <taxon>Kyungwonvirus CS01</taxon>
    </lineage>
</organism>
<protein>
    <submittedName>
        <fullName evidence="1">Uncharacterized protein</fullName>
    </submittedName>
</protein>
<sequence length="60" mass="6610">MTFNVRLKIMLMGRACRSCSQTFETTVQASGAEEAVAEAKAKSKADPETHKFSILSIKEM</sequence>
<evidence type="ECO:0000313" key="2">
    <source>
        <dbReference type="Proteomes" id="UP000279491"/>
    </source>
</evidence>
<dbReference type="Proteomes" id="UP000279491">
    <property type="component" value="Segment"/>
</dbReference>
<dbReference type="EMBL" id="MH845412">
    <property type="protein sequence ID" value="AYJ73312.1"/>
    <property type="molecule type" value="Genomic_DNA"/>
</dbReference>
<evidence type="ECO:0000313" key="1">
    <source>
        <dbReference type="EMBL" id="AYJ73312.1"/>
    </source>
</evidence>
<keyword evidence="2" id="KW-1185">Reference proteome</keyword>
<proteinExistence type="predicted"/>